<evidence type="ECO:0000256" key="1">
    <source>
        <dbReference type="ARBA" id="ARBA00004123"/>
    </source>
</evidence>
<dbReference type="PROSITE" id="PS50090">
    <property type="entry name" value="MYB_LIKE"/>
    <property type="match status" value="2"/>
</dbReference>
<reference evidence="8" key="2">
    <citation type="submission" date="2025-08" db="UniProtKB">
        <authorList>
            <consortium name="RefSeq"/>
        </authorList>
    </citation>
    <scope>IDENTIFICATION</scope>
    <source>
        <tissue evidence="8">Young leaves</tissue>
    </source>
</reference>
<feature type="domain" description="HTH myb-type" evidence="6">
    <location>
        <begin position="18"/>
        <end position="70"/>
    </location>
</feature>
<gene>
    <name evidence="8" type="primary">LOC113852512</name>
</gene>
<keyword evidence="7" id="KW-1185">Reference proteome</keyword>
<dbReference type="Pfam" id="PF00249">
    <property type="entry name" value="Myb_DNA-binding"/>
    <property type="match status" value="2"/>
</dbReference>
<name>A0A8B8K679_ABRPR</name>
<dbReference type="Proteomes" id="UP000694853">
    <property type="component" value="Unplaced"/>
</dbReference>
<keyword evidence="2" id="KW-0677">Repeat</keyword>
<dbReference type="GO" id="GO:0005634">
    <property type="term" value="C:nucleus"/>
    <property type="evidence" value="ECO:0007669"/>
    <property type="project" value="UniProtKB-SubCell"/>
</dbReference>
<dbReference type="SUPFAM" id="SSF46689">
    <property type="entry name" value="Homeodomain-like"/>
    <property type="match status" value="1"/>
</dbReference>
<accession>A0A8B8K679</accession>
<feature type="domain" description="Myb-like" evidence="5">
    <location>
        <begin position="67"/>
        <end position="117"/>
    </location>
</feature>
<reference evidence="7" key="1">
    <citation type="journal article" date="2019" name="Toxins">
        <title>Detection of Abrin-Like and Prepropulchellin-Like Toxin Genes and Transcripts Using Whole Genome Sequencing and Full-Length Transcript Sequencing of Abrus precatorius.</title>
        <authorList>
            <person name="Hovde B.T."/>
            <person name="Daligault H.E."/>
            <person name="Hanschen E.R."/>
            <person name="Kunde Y.A."/>
            <person name="Johnson M.B."/>
            <person name="Starkenburg S.R."/>
            <person name="Johnson S.L."/>
        </authorList>
    </citation>
    <scope>NUCLEOTIDE SEQUENCE [LARGE SCALE GENOMIC DNA]</scope>
</reference>
<keyword evidence="4" id="KW-0539">Nucleus</keyword>
<evidence type="ECO:0000256" key="4">
    <source>
        <dbReference type="ARBA" id="ARBA00023242"/>
    </source>
</evidence>
<evidence type="ECO:0000256" key="2">
    <source>
        <dbReference type="ARBA" id="ARBA00022737"/>
    </source>
</evidence>
<dbReference type="RefSeq" id="XP_027338613.1">
    <property type="nucleotide sequence ID" value="XM_027482812.1"/>
</dbReference>
<dbReference type="GO" id="GO:0003677">
    <property type="term" value="F:DNA binding"/>
    <property type="evidence" value="ECO:0007669"/>
    <property type="project" value="UniProtKB-KW"/>
</dbReference>
<organism evidence="7 8">
    <name type="scientific">Abrus precatorius</name>
    <name type="common">Indian licorice</name>
    <name type="synonym">Glycine abrus</name>
    <dbReference type="NCBI Taxonomy" id="3816"/>
    <lineage>
        <taxon>Eukaryota</taxon>
        <taxon>Viridiplantae</taxon>
        <taxon>Streptophyta</taxon>
        <taxon>Embryophyta</taxon>
        <taxon>Tracheophyta</taxon>
        <taxon>Spermatophyta</taxon>
        <taxon>Magnoliopsida</taxon>
        <taxon>eudicotyledons</taxon>
        <taxon>Gunneridae</taxon>
        <taxon>Pentapetalae</taxon>
        <taxon>rosids</taxon>
        <taxon>fabids</taxon>
        <taxon>Fabales</taxon>
        <taxon>Fabaceae</taxon>
        <taxon>Papilionoideae</taxon>
        <taxon>50 kb inversion clade</taxon>
        <taxon>NPAAA clade</taxon>
        <taxon>indigoferoid/millettioid clade</taxon>
        <taxon>Abreae</taxon>
        <taxon>Abrus</taxon>
    </lineage>
</organism>
<dbReference type="InterPro" id="IPR009057">
    <property type="entry name" value="Homeodomain-like_sf"/>
</dbReference>
<dbReference type="InterPro" id="IPR015495">
    <property type="entry name" value="Myb_TF_plants"/>
</dbReference>
<protein>
    <submittedName>
        <fullName evidence="8">Transcription factor MYB114-like</fullName>
    </submittedName>
</protein>
<evidence type="ECO:0000259" key="6">
    <source>
        <dbReference type="PROSITE" id="PS51294"/>
    </source>
</evidence>
<dbReference type="AlphaFoldDB" id="A0A8B8K679"/>
<evidence type="ECO:0000313" key="8">
    <source>
        <dbReference type="RefSeq" id="XP_027338613.1"/>
    </source>
</evidence>
<dbReference type="Gene3D" id="1.10.10.60">
    <property type="entry name" value="Homeodomain-like"/>
    <property type="match status" value="2"/>
</dbReference>
<dbReference type="FunFam" id="1.10.10.60:FF:000001">
    <property type="entry name" value="MYB-related transcription factor"/>
    <property type="match status" value="1"/>
</dbReference>
<evidence type="ECO:0000313" key="7">
    <source>
        <dbReference type="Proteomes" id="UP000694853"/>
    </source>
</evidence>
<evidence type="ECO:0000259" key="5">
    <source>
        <dbReference type="PROSITE" id="PS50090"/>
    </source>
</evidence>
<feature type="domain" description="HTH myb-type" evidence="6">
    <location>
        <begin position="72"/>
        <end position="121"/>
    </location>
</feature>
<comment type="subcellular location">
    <subcellularLocation>
        <location evidence="1">Nucleus</location>
    </subcellularLocation>
</comment>
<dbReference type="GeneID" id="113852512"/>
<dbReference type="PANTHER" id="PTHR47999:SF96">
    <property type="entry name" value="TRANSCRIPTION REPRESSOR MYB6-LIKE"/>
    <property type="match status" value="1"/>
</dbReference>
<evidence type="ECO:0000256" key="3">
    <source>
        <dbReference type="ARBA" id="ARBA00023125"/>
    </source>
</evidence>
<dbReference type="PANTHER" id="PTHR47999">
    <property type="entry name" value="TRANSCRIPTION FACTOR MYB8-RELATED-RELATED"/>
    <property type="match status" value="1"/>
</dbReference>
<dbReference type="PROSITE" id="PS51294">
    <property type="entry name" value="HTH_MYB"/>
    <property type="match status" value="2"/>
</dbReference>
<dbReference type="InterPro" id="IPR017930">
    <property type="entry name" value="Myb_dom"/>
</dbReference>
<dbReference type="OrthoDB" id="2143914at2759"/>
<dbReference type="SMART" id="SM00717">
    <property type="entry name" value="SANT"/>
    <property type="match status" value="2"/>
</dbReference>
<keyword evidence="3" id="KW-0238">DNA-binding</keyword>
<proteinExistence type="predicted"/>
<dbReference type="KEGG" id="aprc:113852512"/>
<dbReference type="CDD" id="cd00167">
    <property type="entry name" value="SANT"/>
    <property type="match status" value="2"/>
</dbReference>
<sequence>MHSHHREKSKIMETCGEKKRAWSSEEDDILMKYVEVHGEGNWSDLPRRAGLNRCGKCCKVRWLNYLKPAIDRRNISSDEEELIIKLHKLLGNRWSIIAGRLPGRTETEIENFWNIYLSKKVEEMQENNKFPSTTTTTNSSVQSPNCTKSSLDFYPSEFSHPVIKPKAVRLTKPIMPTQIGWDNQNLYN</sequence>
<feature type="domain" description="Myb-like" evidence="5">
    <location>
        <begin position="18"/>
        <end position="66"/>
    </location>
</feature>
<dbReference type="InterPro" id="IPR001005">
    <property type="entry name" value="SANT/Myb"/>
</dbReference>